<gene>
    <name evidence="2" type="ORF">PMIN01_07753</name>
</gene>
<keyword evidence="3" id="KW-1185">Reference proteome</keyword>
<evidence type="ECO:0000313" key="2">
    <source>
        <dbReference type="EMBL" id="KAF9734850.1"/>
    </source>
</evidence>
<dbReference type="AlphaFoldDB" id="A0A9P6GH11"/>
<evidence type="ECO:0000313" key="3">
    <source>
        <dbReference type="Proteomes" id="UP000756921"/>
    </source>
</evidence>
<reference evidence="2" key="1">
    <citation type="journal article" date="2020" name="Mol. Plant Microbe Interact.">
        <title>Genome Sequence of the Biocontrol Agent Coniothyrium minitans strain Conio (IMI 134523).</title>
        <authorList>
            <person name="Patel D."/>
            <person name="Shittu T.A."/>
            <person name="Baroncelli R."/>
            <person name="Muthumeenakshi S."/>
            <person name="Osborne T.H."/>
            <person name="Janganan T.K."/>
            <person name="Sreenivasaprasad S."/>
        </authorList>
    </citation>
    <scope>NUCLEOTIDE SEQUENCE</scope>
    <source>
        <strain evidence="2">Conio</strain>
    </source>
</reference>
<organism evidence="2 3">
    <name type="scientific">Paraphaeosphaeria minitans</name>
    <dbReference type="NCBI Taxonomy" id="565426"/>
    <lineage>
        <taxon>Eukaryota</taxon>
        <taxon>Fungi</taxon>
        <taxon>Dikarya</taxon>
        <taxon>Ascomycota</taxon>
        <taxon>Pezizomycotina</taxon>
        <taxon>Dothideomycetes</taxon>
        <taxon>Pleosporomycetidae</taxon>
        <taxon>Pleosporales</taxon>
        <taxon>Massarineae</taxon>
        <taxon>Didymosphaeriaceae</taxon>
        <taxon>Paraphaeosphaeria</taxon>
    </lineage>
</organism>
<dbReference type="EMBL" id="WJXW01000007">
    <property type="protein sequence ID" value="KAF9734850.1"/>
    <property type="molecule type" value="Genomic_DNA"/>
</dbReference>
<feature type="region of interest" description="Disordered" evidence="1">
    <location>
        <begin position="1"/>
        <end position="52"/>
    </location>
</feature>
<protein>
    <submittedName>
        <fullName evidence="2">Uncharacterized protein</fullName>
    </submittedName>
</protein>
<comment type="caution">
    <text evidence="2">The sequence shown here is derived from an EMBL/GenBank/DDBJ whole genome shotgun (WGS) entry which is preliminary data.</text>
</comment>
<feature type="compositionally biased region" description="Acidic residues" evidence="1">
    <location>
        <begin position="76"/>
        <end position="93"/>
    </location>
</feature>
<accession>A0A9P6GH11</accession>
<dbReference type="OrthoDB" id="10037289at2759"/>
<dbReference type="Proteomes" id="UP000756921">
    <property type="component" value="Unassembled WGS sequence"/>
</dbReference>
<name>A0A9P6GH11_9PLEO</name>
<evidence type="ECO:0000256" key="1">
    <source>
        <dbReference type="SAM" id="MobiDB-lite"/>
    </source>
</evidence>
<proteinExistence type="predicted"/>
<feature type="region of interest" description="Disordered" evidence="1">
    <location>
        <begin position="74"/>
        <end position="93"/>
    </location>
</feature>
<sequence>MPPKKKQKTGASSSAPVRNEELETPNLPSAEPETQEHDKEGDAVNADSEIDDVPDHEYVRVFRPMFDCRLAVGTEELGEEDEENEGEKEDEYEHENQVYAAKIYKKANIHHCAEKKMLQPARNFPGWKWLVKFDAGLKKKTDEGRVSMWAALSSMVLWLTEGPGTDYIMNDDGERTEEISALTGTALLSGLASIEEAGELKADSKFLDLGIVITSFLFWAKDHERYGIEDESVAWRAPAVAYFDRSGFGFDKGISGTEDLLKKFRGNRRYSTSGKIGGTKHDITKMSRTERAGYAFDKKDPLRDVSAKDLREGLIEIG</sequence>